<organism evidence="2 3">
    <name type="scientific">Nocardiopsis mwathae</name>
    <dbReference type="NCBI Taxonomy" id="1472723"/>
    <lineage>
        <taxon>Bacteria</taxon>
        <taxon>Bacillati</taxon>
        <taxon>Actinomycetota</taxon>
        <taxon>Actinomycetes</taxon>
        <taxon>Streptosporangiales</taxon>
        <taxon>Nocardiopsidaceae</taxon>
        <taxon>Nocardiopsis</taxon>
    </lineage>
</organism>
<dbReference type="GO" id="GO:0003677">
    <property type="term" value="F:DNA binding"/>
    <property type="evidence" value="ECO:0007669"/>
    <property type="project" value="InterPro"/>
</dbReference>
<protein>
    <submittedName>
        <fullName evidence="2">Transcriptional regulator with XRE-family HTH domain</fullName>
    </submittedName>
</protein>
<evidence type="ECO:0000313" key="2">
    <source>
        <dbReference type="EMBL" id="MBB6172165.1"/>
    </source>
</evidence>
<dbReference type="Pfam" id="PF01381">
    <property type="entry name" value="HTH_3"/>
    <property type="match status" value="1"/>
</dbReference>
<dbReference type="EMBL" id="JACHDS010000001">
    <property type="protein sequence ID" value="MBB6172165.1"/>
    <property type="molecule type" value="Genomic_DNA"/>
</dbReference>
<evidence type="ECO:0000313" key="3">
    <source>
        <dbReference type="Proteomes" id="UP000546642"/>
    </source>
</evidence>
<comment type="caution">
    <text evidence="2">The sequence shown here is derived from an EMBL/GenBank/DDBJ whole genome shotgun (WGS) entry which is preliminary data.</text>
</comment>
<dbReference type="SMART" id="SM00530">
    <property type="entry name" value="HTH_XRE"/>
    <property type="match status" value="1"/>
</dbReference>
<dbReference type="Gene3D" id="1.10.260.40">
    <property type="entry name" value="lambda repressor-like DNA-binding domains"/>
    <property type="match status" value="1"/>
</dbReference>
<accession>A0A7W9YHB9</accession>
<dbReference type="InterPro" id="IPR010982">
    <property type="entry name" value="Lambda_DNA-bd_dom_sf"/>
</dbReference>
<dbReference type="SUPFAM" id="SSF47413">
    <property type="entry name" value="lambda repressor-like DNA-binding domains"/>
    <property type="match status" value="1"/>
</dbReference>
<gene>
    <name evidence="2" type="ORF">HNR23_002225</name>
</gene>
<dbReference type="RefSeq" id="WP_246421713.1">
    <property type="nucleotide sequence ID" value="NZ_JACHDS010000001.1"/>
</dbReference>
<dbReference type="AlphaFoldDB" id="A0A7W9YHB9"/>
<feature type="domain" description="HTH cro/C1-type" evidence="1">
    <location>
        <begin position="19"/>
        <end position="74"/>
    </location>
</feature>
<dbReference type="CDD" id="cd00093">
    <property type="entry name" value="HTH_XRE"/>
    <property type="match status" value="1"/>
</dbReference>
<keyword evidence="3" id="KW-1185">Reference proteome</keyword>
<name>A0A7W9YHB9_9ACTN</name>
<proteinExistence type="predicted"/>
<dbReference type="InterPro" id="IPR001387">
    <property type="entry name" value="Cro/C1-type_HTH"/>
</dbReference>
<sequence>MEQHTPPPADPRYDLLDQAMDDRRLELGLRWKDVAVRAGTSEQALRDIRRGRSFPRDLTIRRLEETLGWAPGSVRAVLDGGEPEVAAAQVDHSGSSVPTEKGLSWTIQDGYPVYHLTRMIRGNPVTVSQVVRDQRSREQIERELNQLMDMAVVIWRD</sequence>
<reference evidence="2 3" key="1">
    <citation type="submission" date="2020-08" db="EMBL/GenBank/DDBJ databases">
        <title>Sequencing the genomes of 1000 actinobacteria strains.</title>
        <authorList>
            <person name="Klenk H.-P."/>
        </authorList>
    </citation>
    <scope>NUCLEOTIDE SEQUENCE [LARGE SCALE GENOMIC DNA]</scope>
    <source>
        <strain evidence="2 3">DSM 46659</strain>
    </source>
</reference>
<dbReference type="Proteomes" id="UP000546642">
    <property type="component" value="Unassembled WGS sequence"/>
</dbReference>
<evidence type="ECO:0000259" key="1">
    <source>
        <dbReference type="SMART" id="SM00530"/>
    </source>
</evidence>